<evidence type="ECO:0000313" key="12">
    <source>
        <dbReference type="Proteomes" id="UP000694546"/>
    </source>
</evidence>
<dbReference type="PANTHER" id="PTHR15583:SF14">
    <property type="entry name" value="INTERLEUKIN-17 RECEPTOR D"/>
    <property type="match status" value="1"/>
</dbReference>
<dbReference type="GO" id="GO:0030368">
    <property type="term" value="F:interleukin-17 receptor activity"/>
    <property type="evidence" value="ECO:0007669"/>
    <property type="project" value="InterPro"/>
</dbReference>
<evidence type="ECO:0000256" key="4">
    <source>
        <dbReference type="ARBA" id="ARBA00022989"/>
    </source>
</evidence>
<dbReference type="PANTHER" id="PTHR15583">
    <property type="entry name" value="INTERLEUKIN-17 RECEPTOR"/>
    <property type="match status" value="1"/>
</dbReference>
<keyword evidence="6" id="KW-0675">Receptor</keyword>
<feature type="region of interest" description="Disordered" evidence="8">
    <location>
        <begin position="555"/>
        <end position="663"/>
    </location>
</feature>
<organism evidence="11 12">
    <name type="scientific">Gadus morhua</name>
    <name type="common">Atlantic cod</name>
    <dbReference type="NCBI Taxonomy" id="8049"/>
    <lineage>
        <taxon>Eukaryota</taxon>
        <taxon>Metazoa</taxon>
        <taxon>Chordata</taxon>
        <taxon>Craniata</taxon>
        <taxon>Vertebrata</taxon>
        <taxon>Euteleostomi</taxon>
        <taxon>Actinopterygii</taxon>
        <taxon>Neopterygii</taxon>
        <taxon>Teleostei</taxon>
        <taxon>Neoteleostei</taxon>
        <taxon>Acanthomorphata</taxon>
        <taxon>Zeiogadaria</taxon>
        <taxon>Gadariae</taxon>
        <taxon>Gadiformes</taxon>
        <taxon>Gadoidei</taxon>
        <taxon>Gadidae</taxon>
        <taxon>Gadus</taxon>
    </lineage>
</organism>
<keyword evidence="3" id="KW-0732">Signal</keyword>
<accession>A0A8C5F786</accession>
<comment type="subcellular location">
    <subcellularLocation>
        <location evidence="1">Membrane</location>
        <topology evidence="1">Single-pass type I membrane protein</topology>
    </subcellularLocation>
</comment>
<proteinExistence type="predicted"/>
<feature type="region of interest" description="Disordered" evidence="8">
    <location>
        <begin position="288"/>
        <end position="307"/>
    </location>
</feature>
<dbReference type="InterPro" id="IPR031951">
    <property type="entry name" value="IL17R_D_N"/>
</dbReference>
<dbReference type="Ensembl" id="ENSGMOT00000012397.2">
    <property type="protein sequence ID" value="ENSGMOP00000012071.2"/>
    <property type="gene ID" value="ENSGMOG00000011278.2"/>
</dbReference>
<dbReference type="InterPro" id="IPR036116">
    <property type="entry name" value="FN3_sf"/>
</dbReference>
<evidence type="ECO:0000256" key="5">
    <source>
        <dbReference type="ARBA" id="ARBA00023136"/>
    </source>
</evidence>
<keyword evidence="12" id="KW-1185">Reference proteome</keyword>
<evidence type="ECO:0000256" key="8">
    <source>
        <dbReference type="SAM" id="MobiDB-lite"/>
    </source>
</evidence>
<protein>
    <submittedName>
        <fullName evidence="11">Interleukin 17 receptor D</fullName>
    </submittedName>
</protein>
<dbReference type="SUPFAM" id="SSF49265">
    <property type="entry name" value="Fibronectin type III"/>
    <property type="match status" value="1"/>
</dbReference>
<dbReference type="Pfam" id="PF16742">
    <property type="entry name" value="IL17R_D_N"/>
    <property type="match status" value="1"/>
</dbReference>
<sequence>SGGLKRLGVTFKSENCSSLPLGKHWIHEVLNVSYSHMTCEDRLAVVVNWNPSPLGIEHVRGFRVYVEEKDPEGKQCQHLILKDPRQLTFNYRNTKLSSLAFHGLNFETDYLVRVVPFPTRMMNDTFFPPSFLRTNSCELLLGPENLACKPYWKPRTLNVSQNGSNLHVAFDHAPSTFGFAAYFLYFKLRQEGPFRTQRCTPDYSLPRTLCTLQDVTPGTYAIELRDENNLTRRKTQFYVGQGKTRAHFFVVVINVAMAITVPLVVLSAFATLFTVMCRKKQQENIYSQLDEDSSESSNHGAAQSVERMGPRPKVLVVYSNRDGDQHNSVIQAFAYFLQDFCRCEVVLDLWEHLQICKEGQMSWLSRQLDQADHVLVICSRGLRYVVGRRGISNSAPVGGTGSDLFIVGVAMIAEKLRLANQGEGGGGEGLGRYVAAYFDYSSENDVPTLLSLAPRLKLMDQLSQLVVCLHPGGAWGSSDRTAAPINASRRNYFRSRSGRALYVAICNMHQHISLHHQDAATPACAPPPAACSPTGAQPRGGSSLALREVLVKTPDGRRDLLAPPSSSSPSGSSSSSTPSLPQDDPSPSPLPVTPTLTEAPPSPPEILPPRDSGIYDSSVPSSELSIPLLDGLSQDQADSASLADSESSSSGLGDEEPPAGVSLHCSDIGVCKVQLHHRPLLPSDALTPLASI</sequence>
<dbReference type="Pfam" id="PF08357">
    <property type="entry name" value="SEFIR"/>
    <property type="match status" value="1"/>
</dbReference>
<name>A0A8C5F786_GADMO</name>
<reference evidence="11" key="1">
    <citation type="submission" date="2025-08" db="UniProtKB">
        <authorList>
            <consortium name="Ensembl"/>
        </authorList>
    </citation>
    <scope>IDENTIFICATION</scope>
</reference>
<feature type="transmembrane region" description="Helical" evidence="9">
    <location>
        <begin position="248"/>
        <end position="275"/>
    </location>
</feature>
<keyword evidence="7" id="KW-0325">Glycoprotein</keyword>
<dbReference type="PROSITE" id="PS51534">
    <property type="entry name" value="SEFIR"/>
    <property type="match status" value="1"/>
</dbReference>
<feature type="region of interest" description="Disordered" evidence="8">
    <location>
        <begin position="520"/>
        <end position="541"/>
    </location>
</feature>
<evidence type="ECO:0000256" key="6">
    <source>
        <dbReference type="ARBA" id="ARBA00023170"/>
    </source>
</evidence>
<evidence type="ECO:0000256" key="2">
    <source>
        <dbReference type="ARBA" id="ARBA00022692"/>
    </source>
</evidence>
<keyword evidence="4 9" id="KW-1133">Transmembrane helix</keyword>
<gene>
    <name evidence="11" type="primary">IL17RD</name>
</gene>
<feature type="compositionally biased region" description="Low complexity" evidence="8">
    <location>
        <begin position="563"/>
        <end position="583"/>
    </location>
</feature>
<feature type="compositionally biased region" description="Low complexity" evidence="8">
    <location>
        <begin position="632"/>
        <end position="652"/>
    </location>
</feature>
<dbReference type="AlphaFoldDB" id="A0A8C5F786"/>
<evidence type="ECO:0000256" key="7">
    <source>
        <dbReference type="ARBA" id="ARBA00023180"/>
    </source>
</evidence>
<evidence type="ECO:0000259" key="10">
    <source>
        <dbReference type="PROSITE" id="PS51534"/>
    </source>
</evidence>
<evidence type="ECO:0000256" key="1">
    <source>
        <dbReference type="ARBA" id="ARBA00004479"/>
    </source>
</evidence>
<dbReference type="Gene3D" id="3.40.50.11530">
    <property type="match status" value="1"/>
</dbReference>
<dbReference type="InterPro" id="IPR013568">
    <property type="entry name" value="SEFIR_dom"/>
</dbReference>
<evidence type="ECO:0000256" key="3">
    <source>
        <dbReference type="ARBA" id="ARBA00022729"/>
    </source>
</evidence>
<evidence type="ECO:0000256" key="9">
    <source>
        <dbReference type="SAM" id="Phobius"/>
    </source>
</evidence>
<evidence type="ECO:0000313" key="11">
    <source>
        <dbReference type="Ensembl" id="ENSGMOP00000012071.2"/>
    </source>
</evidence>
<dbReference type="InterPro" id="IPR039465">
    <property type="entry name" value="IL-17_rcpt-like"/>
</dbReference>
<keyword evidence="5 9" id="KW-0472">Membrane</keyword>
<keyword evidence="2 9" id="KW-0812">Transmembrane</keyword>
<feature type="domain" description="SEFIR" evidence="10">
    <location>
        <begin position="311"/>
        <end position="467"/>
    </location>
</feature>
<dbReference type="GO" id="GO:0016020">
    <property type="term" value="C:membrane"/>
    <property type="evidence" value="ECO:0007669"/>
    <property type="project" value="UniProtKB-SubCell"/>
</dbReference>
<dbReference type="GeneTree" id="ENSGT00940000156669"/>
<reference evidence="11" key="2">
    <citation type="submission" date="2025-09" db="UniProtKB">
        <authorList>
            <consortium name="Ensembl"/>
        </authorList>
    </citation>
    <scope>IDENTIFICATION</scope>
</reference>
<dbReference type="Proteomes" id="UP000694546">
    <property type="component" value="Chromosome 13"/>
</dbReference>